<comment type="caution">
    <text evidence="5">The sequence shown here is derived from an EMBL/GenBank/DDBJ whole genome shotgun (WGS) entry which is preliminary data.</text>
</comment>
<dbReference type="RefSeq" id="WP_012148016.1">
    <property type="nucleotide sequence ID" value="NZ_JAIQ01000105.1"/>
</dbReference>
<reference evidence="5 6" key="1">
    <citation type="submission" date="2014-01" db="EMBL/GenBank/DDBJ databases">
        <title>Development of a Comparative Genomic Fingerprinting Assay for High Resolution Genotyping of Arcobacter butzleri.</title>
        <authorList>
            <person name="Webb A.L."/>
            <person name="Inglis G.D."/>
            <person name="Kruczkiewicz P."/>
            <person name="Selinger L.B."/>
            <person name="Taboada E.N."/>
        </authorList>
    </citation>
    <scope>NUCLEOTIDE SEQUENCE [LARGE SCALE GENOMIC DNA]</scope>
    <source>
        <strain evidence="5 6">L348</strain>
    </source>
</reference>
<dbReference type="CDD" id="cd01043">
    <property type="entry name" value="DPS"/>
    <property type="match status" value="1"/>
</dbReference>
<dbReference type="SUPFAM" id="SSF47240">
    <property type="entry name" value="Ferritin-like"/>
    <property type="match status" value="1"/>
</dbReference>
<name>A0A0G9JYE9_9BACT</name>
<evidence type="ECO:0000256" key="3">
    <source>
        <dbReference type="RuleBase" id="RU003875"/>
    </source>
</evidence>
<dbReference type="PRINTS" id="PR01346">
    <property type="entry name" value="HELNAPAPROT"/>
</dbReference>
<evidence type="ECO:0000256" key="2">
    <source>
        <dbReference type="ARBA" id="ARBA00009497"/>
    </source>
</evidence>
<dbReference type="EMBL" id="JAIQ01000105">
    <property type="protein sequence ID" value="KLD99286.1"/>
    <property type="molecule type" value="Genomic_DNA"/>
</dbReference>
<evidence type="ECO:0000313" key="5">
    <source>
        <dbReference type="EMBL" id="KLD99286.1"/>
    </source>
</evidence>
<organism evidence="5 6">
    <name type="scientific">Aliarcobacter butzleri L348</name>
    <dbReference type="NCBI Taxonomy" id="1447256"/>
    <lineage>
        <taxon>Bacteria</taxon>
        <taxon>Pseudomonadati</taxon>
        <taxon>Campylobacterota</taxon>
        <taxon>Epsilonproteobacteria</taxon>
        <taxon>Campylobacterales</taxon>
        <taxon>Arcobacteraceae</taxon>
        <taxon>Aliarcobacter</taxon>
    </lineage>
</organism>
<dbReference type="PATRIC" id="fig|1447256.3.peg.1440"/>
<dbReference type="GeneID" id="24305159"/>
<dbReference type="PROSITE" id="PS00819">
    <property type="entry name" value="DPS_2"/>
    <property type="match status" value="1"/>
</dbReference>
<dbReference type="InterPro" id="IPR008331">
    <property type="entry name" value="Ferritin_DPS_dom"/>
</dbReference>
<dbReference type="InterPro" id="IPR002177">
    <property type="entry name" value="DPS_DNA-bd"/>
</dbReference>
<dbReference type="PANTHER" id="PTHR42932">
    <property type="entry name" value="GENERAL STRESS PROTEIN 20U"/>
    <property type="match status" value="1"/>
</dbReference>
<dbReference type="GO" id="GO:0005737">
    <property type="term" value="C:cytoplasm"/>
    <property type="evidence" value="ECO:0007669"/>
    <property type="project" value="UniProtKB-SubCell"/>
</dbReference>
<dbReference type="GO" id="GO:0016722">
    <property type="term" value="F:oxidoreductase activity, acting on metal ions"/>
    <property type="evidence" value="ECO:0007669"/>
    <property type="project" value="InterPro"/>
</dbReference>
<dbReference type="PIRSF" id="PIRSF005900">
    <property type="entry name" value="Dps"/>
    <property type="match status" value="1"/>
</dbReference>
<dbReference type="InterPro" id="IPR012347">
    <property type="entry name" value="Ferritin-like"/>
</dbReference>
<dbReference type="InterPro" id="IPR009078">
    <property type="entry name" value="Ferritin-like_SF"/>
</dbReference>
<sequence>MSNVIKQLKQIQADAHALYVKIHNFHWNVKGMDFHPVHSYTEGVYNQMSELYDDMAERVIILGDKPYLTIDELAKATKIETETKDSFKSKEIVEKIITDFEYLLKAFKKLSESAAKEGDKGTEAFADEKVAKFEKDLWMLGNMVK</sequence>
<evidence type="ECO:0000259" key="4">
    <source>
        <dbReference type="Pfam" id="PF00210"/>
    </source>
</evidence>
<comment type="subcellular location">
    <subcellularLocation>
        <location evidence="1">Cytoplasm</location>
    </subcellularLocation>
</comment>
<dbReference type="Pfam" id="PF00210">
    <property type="entry name" value="Ferritin"/>
    <property type="match status" value="1"/>
</dbReference>
<dbReference type="AlphaFoldDB" id="A0A0G9JYE9"/>
<dbReference type="PROSITE" id="PS00818">
    <property type="entry name" value="DPS_1"/>
    <property type="match status" value="1"/>
</dbReference>
<dbReference type="Gene3D" id="1.20.1260.10">
    <property type="match status" value="1"/>
</dbReference>
<dbReference type="PANTHER" id="PTHR42932:SF1">
    <property type="entry name" value="GENERAL STRESS PROTEIN 20U"/>
    <property type="match status" value="1"/>
</dbReference>
<proteinExistence type="inferred from homology"/>
<gene>
    <name evidence="5" type="ORF">AA20_07370</name>
</gene>
<accession>A0A0G9JYE9</accession>
<evidence type="ECO:0000256" key="1">
    <source>
        <dbReference type="ARBA" id="ARBA00004496"/>
    </source>
</evidence>
<feature type="domain" description="Ferritin/DPS" evidence="4">
    <location>
        <begin position="5"/>
        <end position="144"/>
    </location>
</feature>
<protein>
    <submittedName>
        <fullName evidence="5">DNA polymerase sliding clamp subunit</fullName>
    </submittedName>
</protein>
<evidence type="ECO:0000313" key="6">
    <source>
        <dbReference type="Proteomes" id="UP000035514"/>
    </source>
</evidence>
<comment type="similarity">
    <text evidence="2 3">Belongs to the Dps family.</text>
</comment>
<dbReference type="Proteomes" id="UP000035514">
    <property type="component" value="Unassembled WGS sequence"/>
</dbReference>
<dbReference type="InterPro" id="IPR023188">
    <property type="entry name" value="DPS_DNA-bd_CS"/>
</dbReference>
<dbReference type="GO" id="GO:0008199">
    <property type="term" value="F:ferric iron binding"/>
    <property type="evidence" value="ECO:0007669"/>
    <property type="project" value="InterPro"/>
</dbReference>